<keyword evidence="2" id="KW-1185">Reference proteome</keyword>
<gene>
    <name evidence="1" type="ORF">GQF42_44460</name>
</gene>
<dbReference type="RefSeq" id="WP_158929541.1">
    <property type="nucleotide sequence ID" value="NZ_CP047020.1"/>
</dbReference>
<dbReference type="AlphaFoldDB" id="A0A6I6NG22"/>
<dbReference type="Proteomes" id="UP000436138">
    <property type="component" value="Chromosome"/>
</dbReference>
<name>A0A6I6NG22_9ACTN</name>
<dbReference type="KEGG" id="sbro:GQF42_44460"/>
<proteinExistence type="predicted"/>
<dbReference type="EMBL" id="CP047020">
    <property type="protein sequence ID" value="QHA09291.1"/>
    <property type="molecule type" value="Genomic_DNA"/>
</dbReference>
<reference evidence="1 2" key="1">
    <citation type="submission" date="2019-12" db="EMBL/GenBank/DDBJ databases">
        <title>Streptomyces sp. strain T44 isolated from rhizosphere soil of Broussonetia papyrifera.</title>
        <authorList>
            <person name="Mo P."/>
        </authorList>
    </citation>
    <scope>NUCLEOTIDE SEQUENCE [LARGE SCALE GENOMIC DNA]</scope>
    <source>
        <strain evidence="1 2">T44</strain>
    </source>
</reference>
<evidence type="ECO:0000313" key="1">
    <source>
        <dbReference type="EMBL" id="QHA09291.1"/>
    </source>
</evidence>
<evidence type="ECO:0000313" key="2">
    <source>
        <dbReference type="Proteomes" id="UP000436138"/>
    </source>
</evidence>
<organism evidence="1 2">
    <name type="scientific">Streptomyces broussonetiae</name>
    <dbReference type="NCBI Taxonomy" id="2686304"/>
    <lineage>
        <taxon>Bacteria</taxon>
        <taxon>Bacillati</taxon>
        <taxon>Actinomycetota</taxon>
        <taxon>Actinomycetes</taxon>
        <taxon>Kitasatosporales</taxon>
        <taxon>Streptomycetaceae</taxon>
        <taxon>Streptomyces</taxon>
    </lineage>
</organism>
<accession>A0A6I6NG22</accession>
<protein>
    <submittedName>
        <fullName evidence="1">Uncharacterized protein</fullName>
    </submittedName>
</protein>
<sequence length="66" mass="7446">MAHRPYPNRERARKQIERRCFEVGPAVPPRPLTQFERQLLDGTATIVKTVEPMTAALHQIAPPAGE</sequence>